<evidence type="ECO:0000256" key="7">
    <source>
        <dbReference type="ARBA" id="ARBA00022691"/>
    </source>
</evidence>
<proteinExistence type="inferred from homology"/>
<evidence type="ECO:0000256" key="16">
    <source>
        <dbReference type="PIRSR" id="PIRSR000167-2"/>
    </source>
</evidence>
<evidence type="ECO:0000256" key="10">
    <source>
        <dbReference type="ARBA" id="ARBA00023004"/>
    </source>
</evidence>
<dbReference type="GO" id="GO:0006782">
    <property type="term" value="P:protoporphyrinogen IX biosynthetic process"/>
    <property type="evidence" value="ECO:0007669"/>
    <property type="project" value="UniProtKB-UniPathway"/>
</dbReference>
<evidence type="ECO:0000256" key="13">
    <source>
        <dbReference type="ARBA" id="ARBA00048321"/>
    </source>
</evidence>
<dbReference type="EMBL" id="MGDE01000167">
    <property type="protein sequence ID" value="OGL44742.1"/>
    <property type="molecule type" value="Genomic_DNA"/>
</dbReference>
<keyword evidence="9 14" id="KW-0560">Oxidoreductase</keyword>
<comment type="caution">
    <text evidence="18">The sequence shown here is derived from an EMBL/GenBank/DDBJ whole genome shotgun (WGS) entry which is preliminary data.</text>
</comment>
<feature type="binding site" evidence="16">
    <location>
        <position position="73"/>
    </location>
    <ligand>
        <name>[4Fe-4S] cluster</name>
        <dbReference type="ChEBI" id="CHEBI:49883"/>
        <note>4Fe-4S-S-AdoMet</note>
    </ligand>
</feature>
<dbReference type="SFLD" id="SFLDS00029">
    <property type="entry name" value="Radical_SAM"/>
    <property type="match status" value="1"/>
</dbReference>
<feature type="binding site" evidence="15">
    <location>
        <position position="217"/>
    </location>
    <ligand>
        <name>S-adenosyl-L-methionine</name>
        <dbReference type="ChEBI" id="CHEBI:59789"/>
        <label>2</label>
    </ligand>
</feature>
<keyword evidence="8 14" id="KW-0479">Metal-binding</keyword>
<dbReference type="InterPro" id="IPR010723">
    <property type="entry name" value="HemN_C"/>
</dbReference>
<keyword evidence="11 14" id="KW-0411">Iron-sulfur</keyword>
<evidence type="ECO:0000256" key="12">
    <source>
        <dbReference type="ARBA" id="ARBA00023244"/>
    </source>
</evidence>
<dbReference type="InterPro" id="IPR023404">
    <property type="entry name" value="rSAM_horseshoe"/>
</dbReference>
<keyword evidence="5 14" id="KW-0004">4Fe-4S</keyword>
<dbReference type="Proteomes" id="UP000178797">
    <property type="component" value="Unassembled WGS sequence"/>
</dbReference>
<feature type="binding site" evidence="16">
    <location>
        <position position="66"/>
    </location>
    <ligand>
        <name>[4Fe-4S] cluster</name>
        <dbReference type="ChEBI" id="CHEBI:49883"/>
        <note>4Fe-4S-S-AdoMet</note>
    </ligand>
</feature>
<accession>A0A1F7RT60</accession>
<dbReference type="GO" id="GO:0051539">
    <property type="term" value="F:4 iron, 4 sulfur cluster binding"/>
    <property type="evidence" value="ECO:0007669"/>
    <property type="project" value="UniProtKB-KW"/>
</dbReference>
<feature type="binding site" evidence="15">
    <location>
        <position position="192"/>
    </location>
    <ligand>
        <name>S-adenosyl-L-methionine</name>
        <dbReference type="ChEBI" id="CHEBI:59789"/>
        <label>2</label>
    </ligand>
</feature>
<protein>
    <recommendedName>
        <fullName evidence="14">Coproporphyrinogen-III oxidase</fullName>
        <ecNumber evidence="14">1.3.98.3</ecNumber>
    </recommendedName>
</protein>
<dbReference type="NCBIfam" id="TIGR00538">
    <property type="entry name" value="hemN"/>
    <property type="match status" value="1"/>
</dbReference>
<dbReference type="GO" id="GO:0046872">
    <property type="term" value="F:metal ion binding"/>
    <property type="evidence" value="ECO:0007669"/>
    <property type="project" value="UniProtKB-KW"/>
</dbReference>
<dbReference type="FunFam" id="1.10.10.920:FF:000001">
    <property type="entry name" value="Coproporphyrinogen-III oxidase"/>
    <property type="match status" value="1"/>
</dbReference>
<dbReference type="Pfam" id="PF06969">
    <property type="entry name" value="HemN_C"/>
    <property type="match status" value="1"/>
</dbReference>
<comment type="similarity">
    <text evidence="3 14">Belongs to the anaerobic coproporphyrinogen-III oxidase family.</text>
</comment>
<feature type="binding site" evidence="15">
    <location>
        <position position="60"/>
    </location>
    <ligand>
        <name>S-adenosyl-L-methionine</name>
        <dbReference type="ChEBI" id="CHEBI:59789"/>
        <label>1</label>
    </ligand>
</feature>
<feature type="binding site" evidence="15">
    <location>
        <position position="251"/>
    </location>
    <ligand>
        <name>S-adenosyl-L-methionine</name>
        <dbReference type="ChEBI" id="CHEBI:59789"/>
        <label>2</label>
    </ligand>
</feature>
<evidence type="ECO:0000256" key="4">
    <source>
        <dbReference type="ARBA" id="ARBA00011245"/>
    </source>
</evidence>
<evidence type="ECO:0000256" key="2">
    <source>
        <dbReference type="ARBA" id="ARBA00004785"/>
    </source>
</evidence>
<dbReference type="InterPro" id="IPR007197">
    <property type="entry name" value="rSAM"/>
</dbReference>
<evidence type="ECO:0000256" key="14">
    <source>
        <dbReference type="PIRNR" id="PIRNR000167"/>
    </source>
</evidence>
<organism evidence="18 19">
    <name type="scientific">Candidatus Schekmanbacteria bacterium RBG_16_38_10</name>
    <dbReference type="NCBI Taxonomy" id="1817879"/>
    <lineage>
        <taxon>Bacteria</taxon>
        <taxon>Candidatus Schekmaniibacteriota</taxon>
    </lineage>
</organism>
<reference evidence="18 19" key="1">
    <citation type="journal article" date="2016" name="Nat. Commun.">
        <title>Thousands of microbial genomes shed light on interconnected biogeochemical processes in an aquifer system.</title>
        <authorList>
            <person name="Anantharaman K."/>
            <person name="Brown C.T."/>
            <person name="Hug L.A."/>
            <person name="Sharon I."/>
            <person name="Castelle C.J."/>
            <person name="Probst A.J."/>
            <person name="Thomas B.C."/>
            <person name="Singh A."/>
            <person name="Wilkins M.J."/>
            <person name="Karaoz U."/>
            <person name="Brodie E.L."/>
            <person name="Williams K.H."/>
            <person name="Hubbard S.S."/>
            <person name="Banfield J.F."/>
        </authorList>
    </citation>
    <scope>NUCLEOTIDE SEQUENCE [LARGE SCALE GENOMIC DNA]</scope>
</reference>
<gene>
    <name evidence="18" type="ORF">A2W05_01890</name>
</gene>
<name>A0A1F7RT60_9BACT</name>
<dbReference type="GO" id="GO:0004109">
    <property type="term" value="F:coproporphyrinogen oxidase activity"/>
    <property type="evidence" value="ECO:0007669"/>
    <property type="project" value="InterPro"/>
</dbReference>
<dbReference type="InterPro" id="IPR006638">
    <property type="entry name" value="Elp3/MiaA/NifB-like_rSAM"/>
</dbReference>
<dbReference type="GO" id="GO:0051989">
    <property type="term" value="F:coproporphyrinogen dehydrogenase activity"/>
    <property type="evidence" value="ECO:0007669"/>
    <property type="project" value="UniProtKB-EC"/>
</dbReference>
<feature type="domain" description="Radical SAM core" evidence="17">
    <location>
        <begin position="51"/>
        <end position="287"/>
    </location>
</feature>
<sequence length="463" mass="53934">MVNSLKKITRDLIKRYDVSCPYYTSYPTLSEWSGNFTSRDFIAGLNTLCTEGRKVPILLYIHFPFCKKRCYFCICNSIITHDRAKIKHFLSYLFREIDLLNAFFEKHSYAPNIKRIHLGGGSPSFMDIEEFGLLIEKLKTMIDFNNLDEFVTEVDSNTITRGKLMYYQGKGVDRISFGIQDFEPEVQKAVNRVHTPELIEDLLSPEIRGGFKSVNFDLLYGLPLQSRESFKSTIEIVKNLSPDRITLLKYAHVPDRRKHQKLIKESDLPDNFEKTRIFAEAVYNLIDYGYEYIGIDHFAKPTDSLVAGVRDRTLWRNFNGFADGGMHYIIGLGPTSTHGFINYYAQNIYSLAEYYKCIDNREFPILRGYKLSMDDLIRRDVINEILCYHSLDFSEIGRKYRIDFNEYFRQEIETLKALIEDGMLEFSSDMITVTPLGRLFIRHICKVFDRYLQGGKAYEITGP</sequence>
<evidence type="ECO:0000256" key="3">
    <source>
        <dbReference type="ARBA" id="ARBA00005493"/>
    </source>
</evidence>
<dbReference type="PROSITE" id="PS51918">
    <property type="entry name" value="RADICAL_SAM"/>
    <property type="match status" value="1"/>
</dbReference>
<dbReference type="GO" id="GO:0005737">
    <property type="term" value="C:cytoplasm"/>
    <property type="evidence" value="ECO:0007669"/>
    <property type="project" value="UniProtKB-SubCell"/>
</dbReference>
<evidence type="ECO:0000256" key="6">
    <source>
        <dbReference type="ARBA" id="ARBA00022490"/>
    </source>
</evidence>
<evidence type="ECO:0000313" key="19">
    <source>
        <dbReference type="Proteomes" id="UP000178797"/>
    </source>
</evidence>
<keyword evidence="6 14" id="KW-0963">Cytoplasm</keyword>
<dbReference type="SUPFAM" id="SSF102114">
    <property type="entry name" value="Radical SAM enzymes"/>
    <property type="match status" value="1"/>
</dbReference>
<keyword evidence="10 14" id="KW-0408">Iron</keyword>
<dbReference type="AlphaFoldDB" id="A0A1F7RT60"/>
<keyword evidence="12 14" id="KW-0627">Porphyrin biosynthesis</keyword>
<feature type="binding site" evidence="15">
    <location>
        <position position="120"/>
    </location>
    <ligand>
        <name>S-adenosyl-L-methionine</name>
        <dbReference type="ChEBI" id="CHEBI:59789"/>
        <label>1</label>
    </ligand>
</feature>
<comment type="subunit">
    <text evidence="4">Monomer.</text>
</comment>
<dbReference type="SFLD" id="SFLDG01065">
    <property type="entry name" value="anaerobic_coproporphyrinogen-I"/>
    <property type="match status" value="1"/>
</dbReference>
<dbReference type="InterPro" id="IPR004558">
    <property type="entry name" value="Coprogen_oxidase_HemN"/>
</dbReference>
<dbReference type="Pfam" id="PF04055">
    <property type="entry name" value="Radical_SAM"/>
    <property type="match status" value="1"/>
</dbReference>
<evidence type="ECO:0000256" key="5">
    <source>
        <dbReference type="ARBA" id="ARBA00022485"/>
    </source>
</evidence>
<evidence type="ECO:0000256" key="15">
    <source>
        <dbReference type="PIRSR" id="PIRSR000167-1"/>
    </source>
</evidence>
<comment type="catalytic activity">
    <reaction evidence="13 14">
        <text>coproporphyrinogen III + 2 S-adenosyl-L-methionine = protoporphyrinogen IX + 2 5'-deoxyadenosine + 2 L-methionine + 2 CO2</text>
        <dbReference type="Rhea" id="RHEA:15425"/>
        <dbReference type="ChEBI" id="CHEBI:16526"/>
        <dbReference type="ChEBI" id="CHEBI:17319"/>
        <dbReference type="ChEBI" id="CHEBI:57307"/>
        <dbReference type="ChEBI" id="CHEBI:57309"/>
        <dbReference type="ChEBI" id="CHEBI:57844"/>
        <dbReference type="ChEBI" id="CHEBI:59789"/>
        <dbReference type="EC" id="1.3.98.3"/>
    </reaction>
</comment>
<feature type="binding site" evidence="15">
    <location>
        <position position="180"/>
    </location>
    <ligand>
        <name>S-adenosyl-L-methionine</name>
        <dbReference type="ChEBI" id="CHEBI:59789"/>
        <label>2</label>
    </ligand>
</feature>
<dbReference type="UniPathway" id="UPA00251">
    <property type="reaction ID" value="UER00323"/>
</dbReference>
<dbReference type="InterPro" id="IPR058240">
    <property type="entry name" value="rSAM_sf"/>
</dbReference>
<evidence type="ECO:0000313" key="18">
    <source>
        <dbReference type="EMBL" id="OGL44742.1"/>
    </source>
</evidence>
<comment type="cofactor">
    <cofactor evidence="14 16">
        <name>[4Fe-4S] cluster</name>
        <dbReference type="ChEBI" id="CHEBI:49883"/>
    </cofactor>
    <text evidence="14 16">Binds 1 [4Fe-4S] cluster. The cluster is coordinated with 3 cysteines and an exchangeable S-adenosyl-L-methionine.</text>
</comment>
<dbReference type="InterPro" id="IPR034505">
    <property type="entry name" value="Coproporphyrinogen-III_oxidase"/>
</dbReference>
<dbReference type="PIRSF" id="PIRSF000167">
    <property type="entry name" value="HemN"/>
    <property type="match status" value="1"/>
</dbReference>
<comment type="pathway">
    <text evidence="2 14">Porphyrin-containing compound metabolism; protoporphyrin-IX biosynthesis; protoporphyrinogen-IX from coproporphyrinogen-III (AdoMet route): step 1/1.</text>
</comment>
<dbReference type="EC" id="1.3.98.3" evidence="14"/>
<feature type="binding site" evidence="16">
    <location>
        <position position="70"/>
    </location>
    <ligand>
        <name>[4Fe-4S] cluster</name>
        <dbReference type="ChEBI" id="CHEBI:49883"/>
        <note>4Fe-4S-S-AdoMet</note>
    </ligand>
</feature>
<evidence type="ECO:0000256" key="11">
    <source>
        <dbReference type="ARBA" id="ARBA00023014"/>
    </source>
</evidence>
<evidence type="ECO:0000259" key="17">
    <source>
        <dbReference type="PROSITE" id="PS51918"/>
    </source>
</evidence>
<comment type="subcellular location">
    <subcellularLocation>
        <location evidence="1 14">Cytoplasm</location>
    </subcellularLocation>
</comment>
<evidence type="ECO:0000256" key="8">
    <source>
        <dbReference type="ARBA" id="ARBA00022723"/>
    </source>
</evidence>
<evidence type="ECO:0000256" key="1">
    <source>
        <dbReference type="ARBA" id="ARBA00004496"/>
    </source>
</evidence>
<evidence type="ECO:0000256" key="9">
    <source>
        <dbReference type="ARBA" id="ARBA00023002"/>
    </source>
</evidence>
<dbReference type="PANTHER" id="PTHR13932:SF6">
    <property type="entry name" value="OXYGEN-INDEPENDENT COPROPORPHYRINOGEN III OXIDASE"/>
    <property type="match status" value="1"/>
</dbReference>
<dbReference type="Gene3D" id="3.80.30.20">
    <property type="entry name" value="tm_1862 like domain"/>
    <property type="match status" value="1"/>
</dbReference>
<dbReference type="SMART" id="SM00729">
    <property type="entry name" value="Elp3"/>
    <property type="match status" value="1"/>
</dbReference>
<dbReference type="Gene3D" id="1.10.10.920">
    <property type="match status" value="1"/>
</dbReference>
<keyword evidence="7 14" id="KW-0949">S-adenosyl-L-methionine</keyword>
<dbReference type="PANTHER" id="PTHR13932">
    <property type="entry name" value="COPROPORPHYRINIGEN III OXIDASE"/>
    <property type="match status" value="1"/>
</dbReference>
<feature type="binding site" evidence="15">
    <location>
        <position position="153"/>
    </location>
    <ligand>
        <name>S-adenosyl-L-methionine</name>
        <dbReference type="ChEBI" id="CHEBI:59789"/>
        <label>1</label>
    </ligand>
</feature>